<organism evidence="3 4">
    <name type="scientific">Aquincola tertiaricarbonis</name>
    <dbReference type="NCBI Taxonomy" id="391953"/>
    <lineage>
        <taxon>Bacteria</taxon>
        <taxon>Pseudomonadati</taxon>
        <taxon>Pseudomonadota</taxon>
        <taxon>Betaproteobacteria</taxon>
        <taxon>Burkholderiales</taxon>
        <taxon>Sphaerotilaceae</taxon>
        <taxon>Aquincola</taxon>
    </lineage>
</organism>
<name>A0ABY4S2Q3_AQUTE</name>
<dbReference type="EMBL" id="CP097635">
    <property type="protein sequence ID" value="URI07279.1"/>
    <property type="molecule type" value="Genomic_DNA"/>
</dbReference>
<dbReference type="PANTHER" id="PTHR30203">
    <property type="entry name" value="OUTER MEMBRANE CATION EFFLUX PROTEIN"/>
    <property type="match status" value="1"/>
</dbReference>
<comment type="subcellular location">
    <subcellularLocation>
        <location evidence="2">Cell membrane</location>
        <topology evidence="2">Lipid-anchor</topology>
    </subcellularLocation>
</comment>
<dbReference type="PANTHER" id="PTHR30203:SF33">
    <property type="entry name" value="BLR4455 PROTEIN"/>
    <property type="match status" value="1"/>
</dbReference>
<dbReference type="InterPro" id="IPR010131">
    <property type="entry name" value="MdtP/NodT-like"/>
</dbReference>
<dbReference type="InterPro" id="IPR003423">
    <property type="entry name" value="OMP_efflux"/>
</dbReference>
<feature type="signal peptide" evidence="2">
    <location>
        <begin position="1"/>
        <end position="20"/>
    </location>
</feature>
<comment type="similarity">
    <text evidence="1 2">Belongs to the outer membrane factor (OMF) (TC 1.B.17) family.</text>
</comment>
<keyword evidence="2" id="KW-0732">Signal</keyword>
<feature type="chain" id="PRO_5044992065" evidence="2">
    <location>
        <begin position="21"/>
        <end position="478"/>
    </location>
</feature>
<dbReference type="Gene3D" id="2.20.200.10">
    <property type="entry name" value="Outer membrane efflux proteins (OEP)"/>
    <property type="match status" value="1"/>
</dbReference>
<dbReference type="Pfam" id="PF02321">
    <property type="entry name" value="OEP"/>
    <property type="match status" value="2"/>
</dbReference>
<proteinExistence type="inferred from homology"/>
<evidence type="ECO:0000313" key="4">
    <source>
        <dbReference type="Proteomes" id="UP001056201"/>
    </source>
</evidence>
<keyword evidence="2" id="KW-0472">Membrane</keyword>
<sequence length="478" mass="50759">MRLPTAALAAAALLAGCASLAPPDQPPASPLPAQYADTAADAPATPPAFAIAWQDYFSDPTLRQLIGHALTHNHDLRLAVLRLQEAQALYGVQRSASLPTLALSAEATRGRTPADLSLTGRPVTASQWRAGLAISSWEIDFWGRVASLNEAALQTTLATDEARRTTTLALVAGVADAYLGLREADERLRLAQDSAASQRESLRIFGRRFEVGAASRLELTQVQTLVTQADALVAELLLQQAQQGHALDLLVGQPVAATLAPLPEPLAAWRLPVLPAGLPSALLLARPDLAAAEHRLRAAHAQVGAARAAFFPTIQLTAFGGSASDELEGLFRGAGRSWSFAPRLVLPLFDGGRNQANLDLAQVRTQQAVVQYEQAVQVAFREVADALAARRWLAEQLQVQQQALAVQQERARLSRLSHDHGATSFLEVLDAERSLIAASQQLTQTQRALLSSQVALYRALGGGSATLPAPSPSSSAQP</sequence>
<dbReference type="SUPFAM" id="SSF56954">
    <property type="entry name" value="Outer membrane efflux proteins (OEP)"/>
    <property type="match status" value="1"/>
</dbReference>
<evidence type="ECO:0000313" key="3">
    <source>
        <dbReference type="EMBL" id="URI07279.1"/>
    </source>
</evidence>
<keyword evidence="2" id="KW-1134">Transmembrane beta strand</keyword>
<dbReference type="Gene3D" id="1.20.1600.10">
    <property type="entry name" value="Outer membrane efflux proteins (OEP)"/>
    <property type="match status" value="1"/>
</dbReference>
<evidence type="ECO:0000256" key="2">
    <source>
        <dbReference type="RuleBase" id="RU362097"/>
    </source>
</evidence>
<dbReference type="RefSeq" id="WP_250195544.1">
    <property type="nucleotide sequence ID" value="NZ_CP097635.1"/>
</dbReference>
<keyword evidence="2" id="KW-0812">Transmembrane</keyword>
<dbReference type="Proteomes" id="UP001056201">
    <property type="component" value="Chromosome 1"/>
</dbReference>
<keyword evidence="4" id="KW-1185">Reference proteome</keyword>
<keyword evidence="2" id="KW-0564">Palmitate</keyword>
<evidence type="ECO:0000256" key="1">
    <source>
        <dbReference type="ARBA" id="ARBA00007613"/>
    </source>
</evidence>
<gene>
    <name evidence="3" type="ORF">MW290_01225</name>
</gene>
<dbReference type="PROSITE" id="PS51257">
    <property type="entry name" value="PROKAR_LIPOPROTEIN"/>
    <property type="match status" value="1"/>
</dbReference>
<dbReference type="NCBIfam" id="TIGR01845">
    <property type="entry name" value="outer_NodT"/>
    <property type="match status" value="1"/>
</dbReference>
<reference evidence="3" key="1">
    <citation type="submission" date="2022-05" db="EMBL/GenBank/DDBJ databases">
        <title>An RpoN-dependent PEP-CTERM gene is involved in floc formation of an Aquincola tertiaricarbonis strain.</title>
        <authorList>
            <person name="Qiu D."/>
            <person name="Xia M."/>
        </authorList>
    </citation>
    <scope>NUCLEOTIDE SEQUENCE</scope>
    <source>
        <strain evidence="3">RN12</strain>
    </source>
</reference>
<protein>
    <submittedName>
        <fullName evidence="3">Efflux transporter outer membrane subunit</fullName>
    </submittedName>
</protein>
<keyword evidence="2" id="KW-0449">Lipoprotein</keyword>
<accession>A0ABY4S2Q3</accession>